<dbReference type="AlphaFoldDB" id="A0A9Q4PVP0"/>
<dbReference type="SUPFAM" id="SSF81901">
    <property type="entry name" value="HCP-like"/>
    <property type="match status" value="1"/>
</dbReference>
<dbReference type="Proteomes" id="UP001075225">
    <property type="component" value="Unassembled WGS sequence"/>
</dbReference>
<proteinExistence type="predicted"/>
<dbReference type="EMBL" id="JAPXGO010000010">
    <property type="protein sequence ID" value="MCZ6160556.1"/>
    <property type="molecule type" value="Genomic_DNA"/>
</dbReference>
<sequence length="78" mass="9407">MLILIFSIFLLFDSKMEEKNPEIWLKKRCDMGYGNSCAKLGIYYIKNENIKLGREYIKKACEVKHKWMTCKHTNKQWD</sequence>
<accession>A0A9Q4PVP0</accession>
<evidence type="ECO:0008006" key="3">
    <source>
        <dbReference type="Google" id="ProtNLM"/>
    </source>
</evidence>
<name>A0A9Q4PVP0_9BACT</name>
<evidence type="ECO:0000313" key="1">
    <source>
        <dbReference type="EMBL" id="MCZ6160556.1"/>
    </source>
</evidence>
<organism evidence="1 2">
    <name type="scientific">Campylobacter ureolyticus</name>
    <dbReference type="NCBI Taxonomy" id="827"/>
    <lineage>
        <taxon>Bacteria</taxon>
        <taxon>Pseudomonadati</taxon>
        <taxon>Campylobacterota</taxon>
        <taxon>Epsilonproteobacteria</taxon>
        <taxon>Campylobacterales</taxon>
        <taxon>Campylobacteraceae</taxon>
        <taxon>Campylobacter</taxon>
    </lineage>
</organism>
<evidence type="ECO:0000313" key="2">
    <source>
        <dbReference type="Proteomes" id="UP001075225"/>
    </source>
</evidence>
<dbReference type="RefSeq" id="WP_269485137.1">
    <property type="nucleotide sequence ID" value="NZ_JAPXGO010000010.1"/>
</dbReference>
<reference evidence="1" key="1">
    <citation type="submission" date="2022-12" db="EMBL/GenBank/DDBJ databases">
        <title>Species Delineation and Comparative Genomics within the Campylobacter ureolyticus Complex.</title>
        <authorList>
            <person name="Maki J."/>
            <person name="Howard M."/>
            <person name="Connelly S."/>
            <person name="Hardy D.J."/>
            <person name="Cameron A."/>
        </authorList>
    </citation>
    <scope>NUCLEOTIDE SEQUENCE</scope>
    <source>
        <strain evidence="1">URMC_787</strain>
    </source>
</reference>
<dbReference type="InterPro" id="IPR011990">
    <property type="entry name" value="TPR-like_helical_dom_sf"/>
</dbReference>
<protein>
    <recommendedName>
        <fullName evidence="3">Beta-lactamase</fullName>
    </recommendedName>
</protein>
<dbReference type="Gene3D" id="1.25.40.10">
    <property type="entry name" value="Tetratricopeptide repeat domain"/>
    <property type="match status" value="1"/>
</dbReference>
<gene>
    <name evidence="1" type="ORF">O6B32_08695</name>
</gene>
<comment type="caution">
    <text evidence="1">The sequence shown here is derived from an EMBL/GenBank/DDBJ whole genome shotgun (WGS) entry which is preliminary data.</text>
</comment>